<dbReference type="Proteomes" id="UP001157974">
    <property type="component" value="Unassembled WGS sequence"/>
</dbReference>
<dbReference type="PANTHER" id="PTHR15327">
    <property type="entry name" value="MICROFIBRIL-ASSOCIATED PROTEIN"/>
    <property type="match status" value="1"/>
</dbReference>
<keyword evidence="4" id="KW-1185">Reference proteome</keyword>
<dbReference type="InterPro" id="IPR009730">
    <property type="entry name" value="MFAP1_C"/>
</dbReference>
<feature type="compositionally biased region" description="Basic and acidic residues" evidence="1">
    <location>
        <begin position="373"/>
        <end position="410"/>
    </location>
</feature>
<feature type="compositionally biased region" description="Polar residues" evidence="1">
    <location>
        <begin position="357"/>
        <end position="369"/>
    </location>
</feature>
<evidence type="ECO:0000313" key="3">
    <source>
        <dbReference type="EMBL" id="KAJ8903494.1"/>
    </source>
</evidence>
<feature type="compositionally biased region" description="Acidic residues" evidence="1">
    <location>
        <begin position="59"/>
        <end position="69"/>
    </location>
</feature>
<dbReference type="InterPro" id="IPR033194">
    <property type="entry name" value="MFAP1"/>
</dbReference>
<dbReference type="Pfam" id="PF06991">
    <property type="entry name" value="MFAP1"/>
    <property type="match status" value="1"/>
</dbReference>
<feature type="compositionally biased region" description="Basic and acidic residues" evidence="1">
    <location>
        <begin position="29"/>
        <end position="40"/>
    </location>
</feature>
<feature type="region of interest" description="Disordered" evidence="1">
    <location>
        <begin position="249"/>
        <end position="292"/>
    </location>
</feature>
<proteinExistence type="predicted"/>
<feature type="domain" description="Micro-fibrillar-associated protein 1 C-terminal" evidence="2">
    <location>
        <begin position="143"/>
        <end position="364"/>
    </location>
</feature>
<accession>A0AAV8UM23</accession>
<feature type="compositionally biased region" description="Acidic residues" evidence="1">
    <location>
        <begin position="134"/>
        <end position="146"/>
    </location>
</feature>
<comment type="caution">
    <text evidence="3">The sequence shown here is derived from an EMBL/GenBank/DDBJ whole genome shotgun (WGS) entry which is preliminary data.</text>
</comment>
<dbReference type="EMBL" id="JAMWBK010000007">
    <property type="protein sequence ID" value="KAJ8903494.1"/>
    <property type="molecule type" value="Genomic_DNA"/>
</dbReference>
<evidence type="ECO:0000256" key="1">
    <source>
        <dbReference type="SAM" id="MobiDB-lite"/>
    </source>
</evidence>
<feature type="compositionally biased region" description="Basic and acidic residues" evidence="1">
    <location>
        <begin position="166"/>
        <end position="192"/>
    </location>
</feature>
<evidence type="ECO:0000313" key="4">
    <source>
        <dbReference type="Proteomes" id="UP001157974"/>
    </source>
</evidence>
<organism evidence="3 4">
    <name type="scientific">Rhodosorus marinus</name>
    <dbReference type="NCBI Taxonomy" id="101924"/>
    <lineage>
        <taxon>Eukaryota</taxon>
        <taxon>Rhodophyta</taxon>
        <taxon>Stylonematophyceae</taxon>
        <taxon>Stylonematales</taxon>
        <taxon>Stylonemataceae</taxon>
        <taxon>Rhodosorus</taxon>
    </lineage>
</organism>
<gene>
    <name evidence="3" type="ORF">NDN08_004600</name>
</gene>
<feature type="compositionally biased region" description="Basic and acidic residues" evidence="1">
    <location>
        <begin position="270"/>
        <end position="285"/>
    </location>
</feature>
<name>A0AAV8UM23_9RHOD</name>
<sequence length="424" mass="49531">MAGNVKRYWPGKAPEGASSEEESESSDYSDEKRVSGKEKVGNVSPPRRRRVVVRSKVLEEEEEEGEDEIEARRARLRARRKEREEEEEEELLSLEDEEFGDGPRTVYVRTPGDGLRKKESGEEEERSESGSSEYETDSGEESSEEESYGKPKFVRPVFVPKGGRKTVQEREKLEKEELEREEKEKERRKEKIKETRAVIAETVKAEIEAEGLEDEFEKGLVLPDDEDLVADLEEQKEIWKLREIRRVKREQEEEERAEADDTIRNLPPEEQSKIIKERLEQDEKARKSKTKLTFMQRYHHRGAFFMDTDEKGKRTEKIYDRDVNQATEEDAVDKSILPKSMQVRRGQLHMSGRSKYTHLQDQDTTQNSGDYDPLLRKTADRIPQKRNAEAFDRPRGFKRSKESTFSKERQPVPLFMKSPLISGL</sequence>
<reference evidence="3 4" key="1">
    <citation type="journal article" date="2023" name="Nat. Commun.">
        <title>Origin of minicircular mitochondrial genomes in red algae.</title>
        <authorList>
            <person name="Lee Y."/>
            <person name="Cho C.H."/>
            <person name="Lee Y.M."/>
            <person name="Park S.I."/>
            <person name="Yang J.H."/>
            <person name="West J.A."/>
            <person name="Bhattacharya D."/>
            <person name="Yoon H.S."/>
        </authorList>
    </citation>
    <scope>NUCLEOTIDE SEQUENCE [LARGE SCALE GENOMIC DNA]</scope>
    <source>
        <strain evidence="3 4">CCMP1338</strain>
        <tissue evidence="3">Whole cell</tissue>
    </source>
</reference>
<feature type="region of interest" description="Disordered" evidence="1">
    <location>
        <begin position="1"/>
        <end position="192"/>
    </location>
</feature>
<dbReference type="AlphaFoldDB" id="A0AAV8UM23"/>
<feature type="region of interest" description="Disordered" evidence="1">
    <location>
        <begin position="351"/>
        <end position="411"/>
    </location>
</feature>
<feature type="compositionally biased region" description="Acidic residues" evidence="1">
    <location>
        <begin position="18"/>
        <end position="28"/>
    </location>
</feature>
<feature type="compositionally biased region" description="Acidic residues" evidence="1">
    <location>
        <begin position="84"/>
        <end position="100"/>
    </location>
</feature>
<evidence type="ECO:0000259" key="2">
    <source>
        <dbReference type="Pfam" id="PF06991"/>
    </source>
</evidence>
<protein>
    <recommendedName>
        <fullName evidence="2">Micro-fibrillar-associated protein 1 C-terminal domain-containing protein</fullName>
    </recommendedName>
</protein>